<feature type="compositionally biased region" description="Low complexity" evidence="6">
    <location>
        <begin position="271"/>
        <end position="282"/>
    </location>
</feature>
<keyword evidence="3 7" id="KW-1133">Transmembrane helix</keyword>
<feature type="transmembrane region" description="Helical" evidence="7">
    <location>
        <begin position="6"/>
        <end position="27"/>
    </location>
</feature>
<evidence type="ECO:0000259" key="8">
    <source>
        <dbReference type="Pfam" id="PF20684"/>
    </source>
</evidence>
<sequence>MAVPALLIEARCEYCVSIFVLLLRWFVRFKLRQWYWDDLFAVGVAITLSSLLAALELLSQKGAPAGLTAEVRQQLSPELVVQLESGAKLMYAAFYLYAAAIWCLKGCMVVFYLRLTDGLRLKRFIWGVAALSVAFFFAAIITLLAHCIPISHNWQVLPDPGAECSDGYNINIVVASGNFTTDFLLLLTPVLMLRKAQIPLWRRRKIRIGFLLSLGGVVMAFTLLRCILTIYSPRTINQSSIWAMRELLVAVFAVNAPILNSLFRRNTWTGSFPSSSKNTKSSQMLGSGVDEQRDRGPSRDIYKMTDIEVKDSGSDKDLIQDEYRHGRAHVWAGPNKNMRY</sequence>
<evidence type="ECO:0000256" key="2">
    <source>
        <dbReference type="ARBA" id="ARBA00022692"/>
    </source>
</evidence>
<dbReference type="GeneID" id="34595813"/>
<dbReference type="GO" id="GO:0016020">
    <property type="term" value="C:membrane"/>
    <property type="evidence" value="ECO:0007669"/>
    <property type="project" value="UniProtKB-SubCell"/>
</dbReference>
<dbReference type="AlphaFoldDB" id="A0A177FLT0"/>
<feature type="compositionally biased region" description="Basic and acidic residues" evidence="6">
    <location>
        <begin position="290"/>
        <end position="302"/>
    </location>
</feature>
<dbReference type="RefSeq" id="XP_022517235.1">
    <property type="nucleotide sequence ID" value="XM_022650621.1"/>
</dbReference>
<feature type="domain" description="Rhodopsin" evidence="8">
    <location>
        <begin position="23"/>
        <end position="265"/>
    </location>
</feature>
<evidence type="ECO:0000313" key="10">
    <source>
        <dbReference type="Proteomes" id="UP000077002"/>
    </source>
</evidence>
<evidence type="ECO:0000313" key="9">
    <source>
        <dbReference type="EMBL" id="OAG45283.1"/>
    </source>
</evidence>
<evidence type="ECO:0000256" key="4">
    <source>
        <dbReference type="ARBA" id="ARBA00023136"/>
    </source>
</evidence>
<comment type="caution">
    <text evidence="9">The sequence shown here is derived from an EMBL/GenBank/DDBJ whole genome shotgun (WGS) entry which is preliminary data.</text>
</comment>
<feature type="transmembrane region" description="Helical" evidence="7">
    <location>
        <begin position="89"/>
        <end position="112"/>
    </location>
</feature>
<evidence type="ECO:0000256" key="7">
    <source>
        <dbReference type="SAM" id="Phobius"/>
    </source>
</evidence>
<dbReference type="EMBL" id="LVKK01000002">
    <property type="protein sequence ID" value="OAG45283.1"/>
    <property type="molecule type" value="Genomic_DNA"/>
</dbReference>
<accession>A0A177FLT0</accession>
<gene>
    <name evidence="9" type="ORF">AYO21_00631</name>
</gene>
<comment type="subcellular location">
    <subcellularLocation>
        <location evidence="1">Membrane</location>
        <topology evidence="1">Multi-pass membrane protein</topology>
    </subcellularLocation>
</comment>
<keyword evidence="4 7" id="KW-0472">Membrane</keyword>
<name>A0A177FLT0_9EURO</name>
<organism evidence="9 10">
    <name type="scientific">Fonsecaea monophora</name>
    <dbReference type="NCBI Taxonomy" id="254056"/>
    <lineage>
        <taxon>Eukaryota</taxon>
        <taxon>Fungi</taxon>
        <taxon>Dikarya</taxon>
        <taxon>Ascomycota</taxon>
        <taxon>Pezizomycotina</taxon>
        <taxon>Eurotiomycetes</taxon>
        <taxon>Chaetothyriomycetidae</taxon>
        <taxon>Chaetothyriales</taxon>
        <taxon>Herpotrichiellaceae</taxon>
        <taxon>Fonsecaea</taxon>
    </lineage>
</organism>
<proteinExistence type="inferred from homology"/>
<evidence type="ECO:0000256" key="1">
    <source>
        <dbReference type="ARBA" id="ARBA00004141"/>
    </source>
</evidence>
<comment type="similarity">
    <text evidence="5">Belongs to the SAT4 family.</text>
</comment>
<dbReference type="OrthoDB" id="2988756at2759"/>
<evidence type="ECO:0000256" key="5">
    <source>
        <dbReference type="ARBA" id="ARBA00038359"/>
    </source>
</evidence>
<dbReference type="PANTHER" id="PTHR33048">
    <property type="entry name" value="PTH11-LIKE INTEGRAL MEMBRANE PROTEIN (AFU_ORTHOLOGUE AFUA_5G11245)"/>
    <property type="match status" value="1"/>
</dbReference>
<keyword evidence="2 7" id="KW-0812">Transmembrane</keyword>
<protein>
    <recommendedName>
        <fullName evidence="8">Rhodopsin domain-containing protein</fullName>
    </recommendedName>
</protein>
<evidence type="ECO:0000256" key="3">
    <source>
        <dbReference type="ARBA" id="ARBA00022989"/>
    </source>
</evidence>
<reference evidence="9 10" key="1">
    <citation type="submission" date="2016-03" db="EMBL/GenBank/DDBJ databases">
        <title>Draft genome sequence of the Fonsecaea monophora CBS 269.37.</title>
        <authorList>
            <person name="Bombassaro A."/>
            <person name="Vinicius W.A."/>
            <person name="De Hoog S."/>
            <person name="Sun J."/>
            <person name="Souza E.M."/>
            <person name="Raittz R.T."/>
            <person name="Costa F."/>
            <person name="Leao A.C."/>
            <person name="Tadra-Sfeir M.Z."/>
            <person name="Baura V."/>
            <person name="Balsanelli E."/>
            <person name="Pedrosa F.O."/>
            <person name="Moreno L.F."/>
            <person name="Steffens M.B."/>
            <person name="Xi L."/>
            <person name="Bocca A.L."/>
            <person name="Felipe M.S."/>
            <person name="Teixeira M."/>
            <person name="Telles Filho F.Q."/>
            <person name="Azevedo C.M."/>
            <person name="Gomes R."/>
            <person name="Vicente V.A."/>
        </authorList>
    </citation>
    <scope>NUCLEOTIDE SEQUENCE [LARGE SCALE GENOMIC DNA]</scope>
    <source>
        <strain evidence="9 10">CBS 269.37</strain>
    </source>
</reference>
<dbReference type="PANTHER" id="PTHR33048:SF152">
    <property type="entry name" value="INTEGRAL MEMBRANE PROTEIN"/>
    <property type="match status" value="1"/>
</dbReference>
<dbReference type="InterPro" id="IPR049326">
    <property type="entry name" value="Rhodopsin_dom_fungi"/>
</dbReference>
<feature type="region of interest" description="Disordered" evidence="6">
    <location>
        <begin position="271"/>
        <end position="302"/>
    </location>
</feature>
<feature type="transmembrane region" description="Helical" evidence="7">
    <location>
        <begin position="243"/>
        <end position="263"/>
    </location>
</feature>
<feature type="transmembrane region" description="Helical" evidence="7">
    <location>
        <begin position="124"/>
        <end position="148"/>
    </location>
</feature>
<dbReference type="Proteomes" id="UP000077002">
    <property type="component" value="Unassembled WGS sequence"/>
</dbReference>
<feature type="transmembrane region" description="Helical" evidence="7">
    <location>
        <begin position="168"/>
        <end position="187"/>
    </location>
</feature>
<keyword evidence="10" id="KW-1185">Reference proteome</keyword>
<dbReference type="Pfam" id="PF20684">
    <property type="entry name" value="Fung_rhodopsin"/>
    <property type="match status" value="1"/>
</dbReference>
<feature type="transmembrane region" description="Helical" evidence="7">
    <location>
        <begin position="39"/>
        <end position="58"/>
    </location>
</feature>
<feature type="transmembrane region" description="Helical" evidence="7">
    <location>
        <begin position="208"/>
        <end position="231"/>
    </location>
</feature>
<evidence type="ECO:0000256" key="6">
    <source>
        <dbReference type="SAM" id="MobiDB-lite"/>
    </source>
</evidence>
<dbReference type="InterPro" id="IPR052337">
    <property type="entry name" value="SAT4-like"/>
</dbReference>